<evidence type="ECO:0000313" key="8">
    <source>
        <dbReference type="Proteomes" id="UP000183365"/>
    </source>
</evidence>
<dbReference type="Proteomes" id="UP000183365">
    <property type="component" value="Unassembled WGS sequence"/>
</dbReference>
<keyword evidence="4" id="KW-0175">Coiled coil</keyword>
<comment type="subcellular location">
    <subcellularLocation>
        <location evidence="1">Cytoplasm</location>
        <location evidence="1">Cytoskeleton</location>
    </subcellularLocation>
</comment>
<dbReference type="GO" id="GO:0061863">
    <property type="term" value="F:microtubule plus end polymerase"/>
    <property type="evidence" value="ECO:0007669"/>
    <property type="project" value="InterPro"/>
</dbReference>
<evidence type="ECO:0000259" key="6">
    <source>
        <dbReference type="SMART" id="SM01349"/>
    </source>
</evidence>
<dbReference type="SMART" id="SM01349">
    <property type="entry name" value="TOG"/>
    <property type="match status" value="2"/>
</dbReference>
<accession>A0A1L0CK30</accession>
<evidence type="ECO:0000256" key="3">
    <source>
        <dbReference type="ARBA" id="ARBA00023212"/>
    </source>
</evidence>
<dbReference type="GO" id="GO:0005856">
    <property type="term" value="C:cytoskeleton"/>
    <property type="evidence" value="ECO:0007669"/>
    <property type="project" value="UniProtKB-SubCell"/>
</dbReference>
<dbReference type="PANTHER" id="PTHR12609">
    <property type="entry name" value="MICROTUBULE ASSOCIATED PROTEIN XMAP215"/>
    <property type="match status" value="1"/>
</dbReference>
<protein>
    <recommendedName>
        <fullName evidence="6">TOG domain-containing protein</fullName>
    </recommendedName>
</protein>
<keyword evidence="8" id="KW-1185">Reference proteome</keyword>
<dbReference type="Gene3D" id="1.25.10.10">
    <property type="entry name" value="Leucine-rich Repeat Variant"/>
    <property type="match status" value="2"/>
</dbReference>
<name>A0A1L0CK30_9ASCO</name>
<evidence type="ECO:0000256" key="1">
    <source>
        <dbReference type="ARBA" id="ARBA00004245"/>
    </source>
</evidence>
<dbReference type="OrthoDB" id="205662at2759"/>
<evidence type="ECO:0000313" key="7">
    <source>
        <dbReference type="EMBL" id="SGZ39181.1"/>
    </source>
</evidence>
<dbReference type="InterPro" id="IPR034085">
    <property type="entry name" value="TOG"/>
</dbReference>
<sequence>MNEEINEDNLTTQEKISNKVWKVRVEGYNELTDLIQKPSTHLEDVCHIYDFAMFLEDNNAVALEKALQLVFEFVKRYNGSHISEGIVSKLINKGLCSAMRKTTAELSKQIFKELCEKYGALKILGIVIKEYNELTNKKQDKIVNCISTVTVIGIEQMNEYIEDSTQQTNLLALLLSFYQHGNVKIRKDGLNGLSLVENFVDEDNFENEILSKLKASQIKELDKVRKPRSLNQVKTWEERKGTDILNDDYISIPIFLQNLKNPDWKIRVEVLKDILAKLQSLEKINYEKENYNQIFAALATVINKDVNLQIVQLSITLTDRMFELIKESEYISTYIPLILAEELSRLKDKKLTEMIKTSVFKMVEAHSESIEFFIPYFTKNFTDKLLAQRTECLTLFNDLLEKNSSSIKSIISLESAREILPVLIKFCKESQPNVRQQGFRVLALFFKYIPDAEDELIADVDKMLDSLKVKKIMELKDGYDGDRKRPATSPLKIEKIRKQKKPEQTEPTVDKDVESFKKQIDMLTLENQRLKEEVRELKEISRMSSFSTIPERTSRINSGTSISSFASFDDYYNNQLAQTTQIHNRVQSISRRLSSINLGRSGHDL</sequence>
<feature type="compositionally biased region" description="Basic and acidic residues" evidence="5">
    <location>
        <begin position="492"/>
        <end position="510"/>
    </location>
</feature>
<dbReference type="VEuPathDB" id="FungiDB:HGUI_01381"/>
<dbReference type="InterPro" id="IPR048491">
    <property type="entry name" value="XMAP215_CLASP_TOG"/>
</dbReference>
<feature type="region of interest" description="Disordered" evidence="5">
    <location>
        <begin position="479"/>
        <end position="510"/>
    </location>
</feature>
<feature type="domain" description="TOG" evidence="6">
    <location>
        <begin position="4"/>
        <end position="230"/>
    </location>
</feature>
<evidence type="ECO:0000256" key="2">
    <source>
        <dbReference type="ARBA" id="ARBA00022490"/>
    </source>
</evidence>
<dbReference type="GO" id="GO:0007051">
    <property type="term" value="P:spindle organization"/>
    <property type="evidence" value="ECO:0007669"/>
    <property type="project" value="InterPro"/>
</dbReference>
<keyword evidence="3" id="KW-0206">Cytoskeleton</keyword>
<dbReference type="GO" id="GO:0030951">
    <property type="term" value="P:establishment or maintenance of microtubule cytoskeleton polarity"/>
    <property type="evidence" value="ECO:0007669"/>
    <property type="project" value="InterPro"/>
</dbReference>
<proteinExistence type="predicted"/>
<dbReference type="AlphaFoldDB" id="A0A1L0CK30"/>
<feature type="coiled-coil region" evidence="4">
    <location>
        <begin position="513"/>
        <end position="540"/>
    </location>
</feature>
<dbReference type="GO" id="GO:0051010">
    <property type="term" value="F:microtubule plus-end binding"/>
    <property type="evidence" value="ECO:0007669"/>
    <property type="project" value="InterPro"/>
</dbReference>
<dbReference type="InterPro" id="IPR016024">
    <property type="entry name" value="ARM-type_fold"/>
</dbReference>
<dbReference type="InterPro" id="IPR045110">
    <property type="entry name" value="XMAP215"/>
</dbReference>
<gene>
    <name evidence="7" type="ORF">HGUI_01381</name>
</gene>
<keyword evidence="2" id="KW-0963">Cytoplasm</keyword>
<dbReference type="EMBL" id="FQNF01000018">
    <property type="protein sequence ID" value="SGZ39181.1"/>
    <property type="molecule type" value="Genomic_DNA"/>
</dbReference>
<dbReference type="GO" id="GO:0046785">
    <property type="term" value="P:microtubule polymerization"/>
    <property type="evidence" value="ECO:0007669"/>
    <property type="project" value="InterPro"/>
</dbReference>
<dbReference type="InterPro" id="IPR011989">
    <property type="entry name" value="ARM-like"/>
</dbReference>
<dbReference type="SUPFAM" id="SSF48371">
    <property type="entry name" value="ARM repeat"/>
    <property type="match status" value="1"/>
</dbReference>
<organism evidence="7 8">
    <name type="scientific">Hanseniaspora guilliermondii</name>
    <dbReference type="NCBI Taxonomy" id="56406"/>
    <lineage>
        <taxon>Eukaryota</taxon>
        <taxon>Fungi</taxon>
        <taxon>Dikarya</taxon>
        <taxon>Ascomycota</taxon>
        <taxon>Saccharomycotina</taxon>
        <taxon>Saccharomycetes</taxon>
        <taxon>Saccharomycodales</taxon>
        <taxon>Saccharomycodaceae</taxon>
        <taxon>Hanseniaspora</taxon>
    </lineage>
</organism>
<dbReference type="Pfam" id="PF21041">
    <property type="entry name" value="XMAP215_CLASP_TOG"/>
    <property type="match status" value="1"/>
</dbReference>
<feature type="domain" description="TOG" evidence="6">
    <location>
        <begin position="243"/>
        <end position="487"/>
    </location>
</feature>
<reference evidence="8" key="1">
    <citation type="submission" date="2016-11" db="EMBL/GenBank/DDBJ databases">
        <authorList>
            <person name="Guldener U."/>
        </authorList>
    </citation>
    <scope>NUCLEOTIDE SEQUENCE [LARGE SCALE GENOMIC DNA]</scope>
</reference>
<evidence type="ECO:0000256" key="4">
    <source>
        <dbReference type="SAM" id="Coils"/>
    </source>
</evidence>
<evidence type="ECO:0000256" key="5">
    <source>
        <dbReference type="SAM" id="MobiDB-lite"/>
    </source>
</evidence>